<organism evidence="1 2">
    <name type="scientific">Rhodanobacter soli</name>
    <dbReference type="NCBI Taxonomy" id="590609"/>
    <lineage>
        <taxon>Bacteria</taxon>
        <taxon>Pseudomonadati</taxon>
        <taxon>Pseudomonadota</taxon>
        <taxon>Gammaproteobacteria</taxon>
        <taxon>Lysobacterales</taxon>
        <taxon>Rhodanobacteraceae</taxon>
        <taxon>Rhodanobacter</taxon>
    </lineage>
</organism>
<evidence type="ECO:0000313" key="2">
    <source>
        <dbReference type="Proteomes" id="UP001549251"/>
    </source>
</evidence>
<sequence>MGHDKSRSSVSVGTVDWNDPNLDALLQKVDGWRLDNRSDQPPQEVQIHISSGWTANSVVSKPAQLISMDEQTMVLVTRFPVPQGDHVRVDSQHADGTRTVWGWIVEGREGHRVEDREHGLFLNKLRIG</sequence>
<reference evidence="1 2" key="1">
    <citation type="submission" date="2024-06" db="EMBL/GenBank/DDBJ databases">
        <title>Sorghum-associated microbial communities from plants grown in Nebraska, USA.</title>
        <authorList>
            <person name="Schachtman D."/>
        </authorList>
    </citation>
    <scope>NUCLEOTIDE SEQUENCE [LARGE SCALE GENOMIC DNA]</scope>
    <source>
        <strain evidence="1 2">1757</strain>
    </source>
</reference>
<dbReference type="EMBL" id="JBEPSD010000002">
    <property type="protein sequence ID" value="MET4570036.1"/>
    <property type="molecule type" value="Genomic_DNA"/>
</dbReference>
<protein>
    <submittedName>
        <fullName evidence="1">Uncharacterized protein</fullName>
    </submittedName>
</protein>
<proteinExistence type="predicted"/>
<keyword evidence="2" id="KW-1185">Reference proteome</keyword>
<name>A0ABV2PYB2_9GAMM</name>
<gene>
    <name evidence="1" type="ORF">ABIE04_002397</name>
</gene>
<dbReference type="Proteomes" id="UP001549251">
    <property type="component" value="Unassembled WGS sequence"/>
</dbReference>
<comment type="caution">
    <text evidence="1">The sequence shown here is derived from an EMBL/GenBank/DDBJ whole genome shotgun (WGS) entry which is preliminary data.</text>
</comment>
<evidence type="ECO:0000313" key="1">
    <source>
        <dbReference type="EMBL" id="MET4570036.1"/>
    </source>
</evidence>
<accession>A0ABV2PYB2</accession>
<dbReference type="RefSeq" id="WP_354550329.1">
    <property type="nucleotide sequence ID" value="NZ_JBEPSD010000002.1"/>
</dbReference>